<dbReference type="EMBL" id="LR215974">
    <property type="protein sequence ID" value="VFB04756.1"/>
    <property type="molecule type" value="Genomic_DNA"/>
</dbReference>
<name>A0A4U8WG71_9FLAO</name>
<reference evidence="1 2" key="1">
    <citation type="submission" date="2019-02" db="EMBL/GenBank/DDBJ databases">
        <authorList>
            <consortium name="Pathogen Informatics"/>
        </authorList>
    </citation>
    <scope>NUCLEOTIDE SEQUENCE [LARGE SCALE GENOMIC DNA]</scope>
    <source>
        <strain evidence="1 2">3012STDY6944375</strain>
    </source>
</reference>
<sequence>MKWFIRITSFSAIIFLVSCTKEKNEVSGVNNSKDSVSIGAIIPEDSAENKVQKTEIFNFQTELCDNKGYFDSNKFSHKELEATYKLWFQNAGISLNTFSVFSLKDLEKIRKDKDLLLAKLDKDFTENKKMLENLTVVDVSYWQNIKKLKIRELHQEYEKNKIQMASYSDPSVIANNKFTGNCRNFAEALNSSDENIKSEWRKLREAMSKNNADPQRIINEFGSRLSYSNWKDYAIIDLITFGWGNCANQDIERPLHDEKMNKEFDALFIKVDSECDEP</sequence>
<dbReference type="AlphaFoldDB" id="A0A4U8WG71"/>
<dbReference type="RefSeq" id="WP_130914927.1">
    <property type="nucleotide sequence ID" value="NZ_LR215974.1"/>
</dbReference>
<gene>
    <name evidence="1" type="ORF">NCTC12078_02794</name>
</gene>
<evidence type="ECO:0000313" key="2">
    <source>
        <dbReference type="Proteomes" id="UP000290013"/>
    </source>
</evidence>
<protein>
    <submittedName>
        <fullName evidence="1">Uncharacterized protein</fullName>
    </submittedName>
</protein>
<dbReference type="PROSITE" id="PS51257">
    <property type="entry name" value="PROKAR_LIPOPROTEIN"/>
    <property type="match status" value="1"/>
</dbReference>
<organism evidence="1 2">
    <name type="scientific">Chryseobacterium taihuense</name>
    <dbReference type="NCBI Taxonomy" id="1141221"/>
    <lineage>
        <taxon>Bacteria</taxon>
        <taxon>Pseudomonadati</taxon>
        <taxon>Bacteroidota</taxon>
        <taxon>Flavobacteriia</taxon>
        <taxon>Flavobacteriales</taxon>
        <taxon>Weeksellaceae</taxon>
        <taxon>Chryseobacterium group</taxon>
        <taxon>Chryseobacterium</taxon>
    </lineage>
</organism>
<accession>A0A4U8WG71</accession>
<dbReference type="Proteomes" id="UP000290013">
    <property type="component" value="Chromosome"/>
</dbReference>
<proteinExistence type="predicted"/>
<dbReference type="KEGG" id="ctai:NCTC12078_02794"/>
<evidence type="ECO:0000313" key="1">
    <source>
        <dbReference type="EMBL" id="VFB04756.1"/>
    </source>
</evidence>